<proteinExistence type="predicted"/>
<comment type="caution">
    <text evidence="1">The sequence shown here is derived from an EMBL/GenBank/DDBJ whole genome shotgun (WGS) entry which is preliminary data.</text>
</comment>
<protein>
    <submittedName>
        <fullName evidence="1">Uncharacterized protein</fullName>
    </submittedName>
</protein>
<evidence type="ECO:0000313" key="1">
    <source>
        <dbReference type="EMBL" id="KAE9594460.1"/>
    </source>
</evidence>
<dbReference type="Proteomes" id="UP000447434">
    <property type="component" value="Chromosome 18"/>
</dbReference>
<gene>
    <name evidence="1" type="ORF">Lalb_Chr18g0054041</name>
</gene>
<keyword evidence="2" id="KW-1185">Reference proteome</keyword>
<reference evidence="2" key="1">
    <citation type="journal article" date="2020" name="Nat. Commun.">
        <title>Genome sequence of the cluster root forming white lupin.</title>
        <authorList>
            <person name="Hufnagel B."/>
            <person name="Marques A."/>
            <person name="Soriano A."/>
            <person name="Marques L."/>
            <person name="Divol F."/>
            <person name="Doumas P."/>
            <person name="Sallet E."/>
            <person name="Mancinotti D."/>
            <person name="Carrere S."/>
            <person name="Marande W."/>
            <person name="Arribat S."/>
            <person name="Keller J."/>
            <person name="Huneau C."/>
            <person name="Blein T."/>
            <person name="Aime D."/>
            <person name="Laguerre M."/>
            <person name="Taylor J."/>
            <person name="Schubert V."/>
            <person name="Nelson M."/>
            <person name="Geu-Flores F."/>
            <person name="Crespi M."/>
            <person name="Gallardo-Guerrero K."/>
            <person name="Delaux P.-M."/>
            <person name="Salse J."/>
            <person name="Berges H."/>
            <person name="Guyot R."/>
            <person name="Gouzy J."/>
            <person name="Peret B."/>
        </authorList>
    </citation>
    <scope>NUCLEOTIDE SEQUENCE [LARGE SCALE GENOMIC DNA]</scope>
    <source>
        <strain evidence="2">cv. Amiga</strain>
    </source>
</reference>
<sequence length="60" mass="6906">MYSYTTTLWKEPFYVMQCSNKNLKLYLKSLYCYAIQAWTVHGFSIPSLSINDGGFGTNIP</sequence>
<organism evidence="1 2">
    <name type="scientific">Lupinus albus</name>
    <name type="common">White lupine</name>
    <name type="synonym">Lupinus termis</name>
    <dbReference type="NCBI Taxonomy" id="3870"/>
    <lineage>
        <taxon>Eukaryota</taxon>
        <taxon>Viridiplantae</taxon>
        <taxon>Streptophyta</taxon>
        <taxon>Embryophyta</taxon>
        <taxon>Tracheophyta</taxon>
        <taxon>Spermatophyta</taxon>
        <taxon>Magnoliopsida</taxon>
        <taxon>eudicotyledons</taxon>
        <taxon>Gunneridae</taxon>
        <taxon>Pentapetalae</taxon>
        <taxon>rosids</taxon>
        <taxon>fabids</taxon>
        <taxon>Fabales</taxon>
        <taxon>Fabaceae</taxon>
        <taxon>Papilionoideae</taxon>
        <taxon>50 kb inversion clade</taxon>
        <taxon>genistoids sensu lato</taxon>
        <taxon>core genistoids</taxon>
        <taxon>Genisteae</taxon>
        <taxon>Lupinus</taxon>
    </lineage>
</organism>
<accession>A0A6A4NZ74</accession>
<evidence type="ECO:0000313" key="2">
    <source>
        <dbReference type="Proteomes" id="UP000447434"/>
    </source>
</evidence>
<dbReference type="EMBL" id="WOCE01000018">
    <property type="protein sequence ID" value="KAE9594460.1"/>
    <property type="molecule type" value="Genomic_DNA"/>
</dbReference>
<name>A0A6A4NZ74_LUPAL</name>
<dbReference type="AlphaFoldDB" id="A0A6A4NZ74"/>